<dbReference type="Proteomes" id="UP001519887">
    <property type="component" value="Unassembled WGS sequence"/>
</dbReference>
<reference evidence="1 2" key="1">
    <citation type="submission" date="2021-07" db="EMBL/GenBank/DDBJ databases">
        <title>Paenibacillus radiodurans sp. nov., isolated from the southeastern edge of Tengger Desert.</title>
        <authorList>
            <person name="Zhang G."/>
        </authorList>
    </citation>
    <scope>NUCLEOTIDE SEQUENCE [LARGE SCALE GENOMIC DNA]</scope>
    <source>
        <strain evidence="1 2">CCM 7311</strain>
    </source>
</reference>
<gene>
    <name evidence="1" type="ORF">K0U00_15855</name>
</gene>
<evidence type="ECO:0008006" key="3">
    <source>
        <dbReference type="Google" id="ProtNLM"/>
    </source>
</evidence>
<dbReference type="Gene3D" id="3.40.50.720">
    <property type="entry name" value="NAD(P)-binding Rossmann-like Domain"/>
    <property type="match status" value="1"/>
</dbReference>
<protein>
    <recommendedName>
        <fullName evidence="3">Alcohol dehydrogenase</fullName>
    </recommendedName>
</protein>
<organism evidence="1 2">
    <name type="scientific">Paenibacillus sepulcri</name>
    <dbReference type="NCBI Taxonomy" id="359917"/>
    <lineage>
        <taxon>Bacteria</taxon>
        <taxon>Bacillati</taxon>
        <taxon>Bacillota</taxon>
        <taxon>Bacilli</taxon>
        <taxon>Bacillales</taxon>
        <taxon>Paenibacillaceae</taxon>
        <taxon>Paenibacillus</taxon>
    </lineage>
</organism>
<evidence type="ECO:0000313" key="1">
    <source>
        <dbReference type="EMBL" id="MBW7455501.1"/>
    </source>
</evidence>
<keyword evidence="2" id="KW-1185">Reference proteome</keyword>
<name>A0ABS7C3P5_9BACL</name>
<dbReference type="EMBL" id="JAHZIK010000376">
    <property type="protein sequence ID" value="MBW7455501.1"/>
    <property type="molecule type" value="Genomic_DNA"/>
</dbReference>
<dbReference type="Gene3D" id="3.90.180.10">
    <property type="entry name" value="Medium-chain alcohol dehydrogenases, catalytic domain"/>
    <property type="match status" value="1"/>
</dbReference>
<comment type="caution">
    <text evidence="1">The sequence shown here is derived from an EMBL/GenBank/DDBJ whole genome shotgun (WGS) entry which is preliminary data.</text>
</comment>
<sequence>MNMELWNWKAITVINAHERRDHVLIRQMEAGLKLIAGGKLNMRDLVTHVYGLDEVDQAFEAIRTKPEGFIKSVVKMDE</sequence>
<accession>A0ABS7C3P5</accession>
<evidence type="ECO:0000313" key="2">
    <source>
        <dbReference type="Proteomes" id="UP001519887"/>
    </source>
</evidence>
<proteinExistence type="predicted"/>